<keyword evidence="1" id="KW-0812">Transmembrane</keyword>
<dbReference type="Proteomes" id="UP000887013">
    <property type="component" value="Unassembled WGS sequence"/>
</dbReference>
<feature type="transmembrane region" description="Helical" evidence="1">
    <location>
        <begin position="110"/>
        <end position="134"/>
    </location>
</feature>
<feature type="transmembrane region" description="Helical" evidence="1">
    <location>
        <begin position="73"/>
        <end position="90"/>
    </location>
</feature>
<feature type="transmembrane region" description="Helical" evidence="1">
    <location>
        <begin position="317"/>
        <end position="339"/>
    </location>
</feature>
<name>A0A8X6IK17_NEPPI</name>
<dbReference type="InterPro" id="IPR002656">
    <property type="entry name" value="Acyl_transf_3_dom"/>
</dbReference>
<keyword evidence="5" id="KW-1185">Reference proteome</keyword>
<gene>
    <name evidence="4" type="primary">nrf-6</name>
    <name evidence="4" type="ORF">NPIL_176361</name>
</gene>
<evidence type="ECO:0000256" key="2">
    <source>
        <dbReference type="SAM" id="SignalP"/>
    </source>
</evidence>
<feature type="transmembrane region" description="Helical" evidence="1">
    <location>
        <begin position="433"/>
        <end position="451"/>
    </location>
</feature>
<reference evidence="4" key="1">
    <citation type="submission" date="2020-08" db="EMBL/GenBank/DDBJ databases">
        <title>Multicomponent nature underlies the extraordinary mechanical properties of spider dragline silk.</title>
        <authorList>
            <person name="Kono N."/>
            <person name="Nakamura H."/>
            <person name="Mori M."/>
            <person name="Yoshida Y."/>
            <person name="Ohtoshi R."/>
            <person name="Malay A.D."/>
            <person name="Moran D.A.P."/>
            <person name="Tomita M."/>
            <person name="Numata K."/>
            <person name="Arakawa K."/>
        </authorList>
    </citation>
    <scope>NUCLEOTIDE SEQUENCE</scope>
</reference>
<feature type="transmembrane region" description="Helical" evidence="1">
    <location>
        <begin position="244"/>
        <end position="264"/>
    </location>
</feature>
<keyword evidence="1" id="KW-1133">Transmembrane helix</keyword>
<evidence type="ECO:0000259" key="3">
    <source>
        <dbReference type="Pfam" id="PF01757"/>
    </source>
</evidence>
<feature type="transmembrane region" description="Helical" evidence="1">
    <location>
        <begin position="155"/>
        <end position="175"/>
    </location>
</feature>
<dbReference type="OrthoDB" id="6425317at2759"/>
<feature type="transmembrane region" description="Helical" evidence="1">
    <location>
        <begin position="292"/>
        <end position="310"/>
    </location>
</feature>
<keyword evidence="1" id="KW-0472">Membrane</keyword>
<dbReference type="PANTHER" id="PTHR11161:SF0">
    <property type="entry name" value="O-ACYLTRANSFERASE LIKE PROTEIN"/>
    <property type="match status" value="1"/>
</dbReference>
<dbReference type="PANTHER" id="PTHR11161">
    <property type="entry name" value="O-ACYLTRANSFERASE"/>
    <property type="match status" value="1"/>
</dbReference>
<dbReference type="AlphaFoldDB" id="A0A8X6IK17"/>
<feature type="transmembrane region" description="Helical" evidence="1">
    <location>
        <begin position="217"/>
        <end position="237"/>
    </location>
</feature>
<dbReference type="EMBL" id="BMAW01045351">
    <property type="protein sequence ID" value="GFS49215.1"/>
    <property type="molecule type" value="Genomic_DNA"/>
</dbReference>
<keyword evidence="2" id="KW-0732">Signal</keyword>
<organism evidence="4 5">
    <name type="scientific">Nephila pilipes</name>
    <name type="common">Giant wood spider</name>
    <name type="synonym">Nephila maculata</name>
    <dbReference type="NCBI Taxonomy" id="299642"/>
    <lineage>
        <taxon>Eukaryota</taxon>
        <taxon>Metazoa</taxon>
        <taxon>Ecdysozoa</taxon>
        <taxon>Arthropoda</taxon>
        <taxon>Chelicerata</taxon>
        <taxon>Arachnida</taxon>
        <taxon>Araneae</taxon>
        <taxon>Araneomorphae</taxon>
        <taxon>Entelegynae</taxon>
        <taxon>Araneoidea</taxon>
        <taxon>Nephilidae</taxon>
        <taxon>Nephila</taxon>
    </lineage>
</organism>
<dbReference type="GO" id="GO:0016747">
    <property type="term" value="F:acyltransferase activity, transferring groups other than amino-acyl groups"/>
    <property type="evidence" value="ECO:0007669"/>
    <property type="project" value="InterPro"/>
</dbReference>
<proteinExistence type="predicted"/>
<feature type="signal peptide" evidence="2">
    <location>
        <begin position="1"/>
        <end position="20"/>
    </location>
</feature>
<dbReference type="Pfam" id="PF01757">
    <property type="entry name" value="Acyl_transf_3"/>
    <property type="match status" value="1"/>
</dbReference>
<protein>
    <submittedName>
        <fullName evidence="4">Nose resistant to fluoxetine protein 6</fullName>
    </submittedName>
</protein>
<feature type="transmembrane region" description="Helical" evidence="1">
    <location>
        <begin position="390"/>
        <end position="413"/>
    </location>
</feature>
<sequence length="496" mass="56307">MHTSIVTLLVILLCIGTALESYLNRRKGDNGKLIPLDIFQQILLAFSMLNNTQKLCSYISKTNEMKSLHGIRALSMTWVILGHTYIWINFQALTKSSVISTWLNNIEFEAILNGWLSVSSFIFLSGLLTTYTTLQYMNKTGGKINIFLYILRRFLRLYPSVLLVLGVMFFLPWLASGPFWSELPGVEVENCRKSWWTNLLFINNWRPVNEMCMQHSWYISADMQLHIIAVFVLLGLYRNVFIGIALGFFLILGGSLAVGIITYVNDYDPTILLSTVNVPQLYRIVEDIHVKTFTYFGPYCIGIGTGYLILKHPKVDLGIGVKLFGWGCAIVLGLSSLYGTHKWNTGKFPSAEITATYAALHRTTFVLALAWVTFMCITGRANTIARILEFGPFIVMSRLTFMAYLVQGPVIWTRYGSLKERIFYSHFNMLYEYMGNLILSLTIAFVGHLLVEAPFANLERLYFSKFKPPPEKETPSVLCHVETEAHAGENETEKSS</sequence>
<evidence type="ECO:0000313" key="5">
    <source>
        <dbReference type="Proteomes" id="UP000887013"/>
    </source>
</evidence>
<dbReference type="InterPro" id="IPR052728">
    <property type="entry name" value="O2_lipid_transport_reg"/>
</dbReference>
<evidence type="ECO:0000256" key="1">
    <source>
        <dbReference type="SAM" id="Phobius"/>
    </source>
</evidence>
<feature type="transmembrane region" description="Helical" evidence="1">
    <location>
        <begin position="359"/>
        <end position="378"/>
    </location>
</feature>
<feature type="chain" id="PRO_5036482865" evidence="2">
    <location>
        <begin position="21"/>
        <end position="496"/>
    </location>
</feature>
<feature type="domain" description="Acyltransferase 3" evidence="3">
    <location>
        <begin position="66"/>
        <end position="446"/>
    </location>
</feature>
<comment type="caution">
    <text evidence="4">The sequence shown here is derived from an EMBL/GenBank/DDBJ whole genome shotgun (WGS) entry which is preliminary data.</text>
</comment>
<evidence type="ECO:0000313" key="4">
    <source>
        <dbReference type="EMBL" id="GFS49215.1"/>
    </source>
</evidence>
<accession>A0A8X6IK17</accession>